<gene>
    <name evidence="3" type="ORF">BN1708_014336</name>
    <name evidence="2" type="ORF">BN1723_010741</name>
</gene>
<evidence type="ECO:0000313" key="2">
    <source>
        <dbReference type="EMBL" id="CRK15689.1"/>
    </source>
</evidence>
<keyword evidence="4" id="KW-1185">Reference proteome</keyword>
<dbReference type="EMBL" id="CVQH01019668">
    <property type="protein sequence ID" value="CRK25840.1"/>
    <property type="molecule type" value="Genomic_DNA"/>
</dbReference>
<dbReference type="InterPro" id="IPR029063">
    <property type="entry name" value="SAM-dependent_MTases_sf"/>
</dbReference>
<dbReference type="AlphaFoldDB" id="A0A0G4L115"/>
<dbReference type="GO" id="GO:0008168">
    <property type="term" value="F:methyltransferase activity"/>
    <property type="evidence" value="ECO:0007669"/>
    <property type="project" value="InterPro"/>
</dbReference>
<reference evidence="4 5" key="1">
    <citation type="submission" date="2015-05" db="EMBL/GenBank/DDBJ databases">
        <authorList>
            <person name="Fogelqvist Johan"/>
        </authorList>
    </citation>
    <scope>NUCLEOTIDE SEQUENCE [LARGE SCALE GENOMIC DNA]</scope>
    <source>
        <strain evidence="3">VL1</strain>
        <strain evidence="2">VL2</strain>
    </source>
</reference>
<sequence length="362" mass="40962">MSEASQDKPDGEASCSDSRGWNKASSIIVPYLIERVPEFHSLTDLRHKGWNNPEGDKFFQLQRERADQSDEKTARYFYQLMLRIGREIQVATSAFSIVNPSSQQPEILDMCMAPGGFLQTALSFNPGSKALGFSLPKSHGGHKVLLPRRADVDLRFLDVTMLAADMGSPNIPVDHIDVRKFLPRQIDTSRVFDLVLCDGQALRTHDRAPYREKREAGRLTTVQLALGLEHLRSGGTMIVLLHKLEAWDTLCLVRLFTRFASIKLFKPTSGHAKRSSFYMVASRVQSQQLEALAAILKWKKTWNAATFAPDEKYWEEIRKGEEPVSDMLEDFGPELIKLGRKVWDVQAKALAKASFIKQEENQ</sequence>
<dbReference type="Pfam" id="PF01728">
    <property type="entry name" value="FtsJ"/>
    <property type="match status" value="1"/>
</dbReference>
<dbReference type="Gene3D" id="3.40.50.150">
    <property type="entry name" value="Vaccinia Virus protein VP39"/>
    <property type="match status" value="1"/>
</dbReference>
<feature type="domain" description="Ribosomal RNA methyltransferase FtsJ" evidence="1">
    <location>
        <begin position="94"/>
        <end position="282"/>
    </location>
</feature>
<dbReference type="InterPro" id="IPR002877">
    <property type="entry name" value="RNA_MeTrfase_FtsJ_dom"/>
</dbReference>
<accession>A0A0G4L115</accession>
<evidence type="ECO:0000313" key="4">
    <source>
        <dbReference type="Proteomes" id="UP000044602"/>
    </source>
</evidence>
<dbReference type="STRING" id="100787.A0A0G4L115"/>
<name>A0A0G4L115_VERLO</name>
<protein>
    <recommendedName>
        <fullName evidence="1">Ribosomal RNA methyltransferase FtsJ domain-containing protein</fullName>
    </recommendedName>
</protein>
<dbReference type="SUPFAM" id="SSF53335">
    <property type="entry name" value="S-adenosyl-L-methionine-dependent methyltransferases"/>
    <property type="match status" value="1"/>
</dbReference>
<dbReference type="EMBL" id="CVQI01006224">
    <property type="protein sequence ID" value="CRK15689.1"/>
    <property type="molecule type" value="Genomic_DNA"/>
</dbReference>
<organism evidence="2 5">
    <name type="scientific">Verticillium longisporum</name>
    <name type="common">Verticillium dahliae var. longisporum</name>
    <dbReference type="NCBI Taxonomy" id="100787"/>
    <lineage>
        <taxon>Eukaryota</taxon>
        <taxon>Fungi</taxon>
        <taxon>Dikarya</taxon>
        <taxon>Ascomycota</taxon>
        <taxon>Pezizomycotina</taxon>
        <taxon>Sordariomycetes</taxon>
        <taxon>Hypocreomycetidae</taxon>
        <taxon>Glomerellales</taxon>
        <taxon>Plectosphaerellaceae</taxon>
        <taxon>Verticillium</taxon>
    </lineage>
</organism>
<evidence type="ECO:0000313" key="3">
    <source>
        <dbReference type="EMBL" id="CRK25840.1"/>
    </source>
</evidence>
<dbReference type="GO" id="GO:0032259">
    <property type="term" value="P:methylation"/>
    <property type="evidence" value="ECO:0007669"/>
    <property type="project" value="InterPro"/>
</dbReference>
<dbReference type="Proteomes" id="UP000045706">
    <property type="component" value="Unassembled WGS sequence"/>
</dbReference>
<evidence type="ECO:0000313" key="5">
    <source>
        <dbReference type="Proteomes" id="UP000045706"/>
    </source>
</evidence>
<evidence type="ECO:0000259" key="1">
    <source>
        <dbReference type="Pfam" id="PF01728"/>
    </source>
</evidence>
<dbReference type="Proteomes" id="UP000044602">
    <property type="component" value="Unassembled WGS sequence"/>
</dbReference>
<proteinExistence type="predicted"/>